<sequence>MATKEPRVEPQNHLKMEIEEGVPFHLVVIHGFVDTLSARSQTVNFWRTRFPHACAITDFPFFDDDVELSLNHAGLVQRAQCLLATANKDRMPFETKHTCLPIVFLCHDLGGYLLQQALVLASKHQDYRRLANETAVIVICNGYTGGRDVASFQHQIEKLVESTPNKLLPLSNLFEVLSIVLTDIHWKFLGMAKNFSVVRVNRKQDADVLEIDVELTLHSCTQFHLDSPKLAGNLWEFGSGDKATEKLYDLMKQAVRKMTQDDSKDMRLLLHMLSAIDVCDHLVNLSPPHQNFLEWLHEHRAYLEWRTSEYTVPDILYFCGSVSSENSVTAC</sequence>
<organism evidence="1 2">
    <name type="scientific">Lophiostoma macrostomum CBS 122681</name>
    <dbReference type="NCBI Taxonomy" id="1314788"/>
    <lineage>
        <taxon>Eukaryota</taxon>
        <taxon>Fungi</taxon>
        <taxon>Dikarya</taxon>
        <taxon>Ascomycota</taxon>
        <taxon>Pezizomycotina</taxon>
        <taxon>Dothideomycetes</taxon>
        <taxon>Pleosporomycetidae</taxon>
        <taxon>Pleosporales</taxon>
        <taxon>Lophiostomataceae</taxon>
        <taxon>Lophiostoma</taxon>
    </lineage>
</organism>
<proteinExistence type="predicted"/>
<evidence type="ECO:0008006" key="3">
    <source>
        <dbReference type="Google" id="ProtNLM"/>
    </source>
</evidence>
<evidence type="ECO:0000313" key="2">
    <source>
        <dbReference type="Proteomes" id="UP000799324"/>
    </source>
</evidence>
<name>A0A6A6TGC1_9PLEO</name>
<protein>
    <recommendedName>
        <fullName evidence="3">DUF676 domain-containing protein</fullName>
    </recommendedName>
</protein>
<dbReference type="Proteomes" id="UP000799324">
    <property type="component" value="Unassembled WGS sequence"/>
</dbReference>
<keyword evidence="2" id="KW-1185">Reference proteome</keyword>
<evidence type="ECO:0000313" key="1">
    <source>
        <dbReference type="EMBL" id="KAF2658950.1"/>
    </source>
</evidence>
<dbReference type="AlphaFoldDB" id="A0A6A6TGC1"/>
<accession>A0A6A6TGC1</accession>
<reference evidence="1" key="1">
    <citation type="journal article" date="2020" name="Stud. Mycol.">
        <title>101 Dothideomycetes genomes: a test case for predicting lifestyles and emergence of pathogens.</title>
        <authorList>
            <person name="Haridas S."/>
            <person name="Albert R."/>
            <person name="Binder M."/>
            <person name="Bloem J."/>
            <person name="Labutti K."/>
            <person name="Salamov A."/>
            <person name="Andreopoulos B."/>
            <person name="Baker S."/>
            <person name="Barry K."/>
            <person name="Bills G."/>
            <person name="Bluhm B."/>
            <person name="Cannon C."/>
            <person name="Castanera R."/>
            <person name="Culley D."/>
            <person name="Daum C."/>
            <person name="Ezra D."/>
            <person name="Gonzalez J."/>
            <person name="Henrissat B."/>
            <person name="Kuo A."/>
            <person name="Liang C."/>
            <person name="Lipzen A."/>
            <person name="Lutzoni F."/>
            <person name="Magnuson J."/>
            <person name="Mondo S."/>
            <person name="Nolan M."/>
            <person name="Ohm R."/>
            <person name="Pangilinan J."/>
            <person name="Park H.-J."/>
            <person name="Ramirez L."/>
            <person name="Alfaro M."/>
            <person name="Sun H."/>
            <person name="Tritt A."/>
            <person name="Yoshinaga Y."/>
            <person name="Zwiers L.-H."/>
            <person name="Turgeon B."/>
            <person name="Goodwin S."/>
            <person name="Spatafora J."/>
            <person name="Crous P."/>
            <person name="Grigoriev I."/>
        </authorList>
    </citation>
    <scope>NUCLEOTIDE SEQUENCE</scope>
    <source>
        <strain evidence="1">CBS 122681</strain>
    </source>
</reference>
<gene>
    <name evidence="1" type="ORF">K491DRAFT_776045</name>
</gene>
<dbReference type="OrthoDB" id="341259at2759"/>
<dbReference type="EMBL" id="MU004311">
    <property type="protein sequence ID" value="KAF2658950.1"/>
    <property type="molecule type" value="Genomic_DNA"/>
</dbReference>